<dbReference type="AlphaFoldDB" id="A0A1I6CW88"/>
<evidence type="ECO:0000256" key="1">
    <source>
        <dbReference type="SAM" id="MobiDB-lite"/>
    </source>
</evidence>
<accession>A0A1I6CW88</accession>
<evidence type="ECO:0000313" key="4">
    <source>
        <dbReference type="Proteomes" id="UP000199302"/>
    </source>
</evidence>
<feature type="region of interest" description="Disordered" evidence="1">
    <location>
        <begin position="62"/>
        <end position="82"/>
    </location>
</feature>
<dbReference type="RefSeq" id="WP_092076171.1">
    <property type="nucleotide sequence ID" value="NZ_FOYI01000001.1"/>
</dbReference>
<dbReference type="Pfam" id="PF14020">
    <property type="entry name" value="DUF4236"/>
    <property type="match status" value="1"/>
</dbReference>
<evidence type="ECO:0000313" key="3">
    <source>
        <dbReference type="EMBL" id="SFQ97363.1"/>
    </source>
</evidence>
<dbReference type="EMBL" id="FOYI01000001">
    <property type="protein sequence ID" value="SFQ97363.1"/>
    <property type="molecule type" value="Genomic_DNA"/>
</dbReference>
<feature type="domain" description="DUF4236" evidence="2">
    <location>
        <begin position="3"/>
        <end position="56"/>
    </location>
</feature>
<sequence length="148" mass="15858">MPLRLRRRVQVLPGIKLNFSKSGISTTIGPRGASVNIGRRGLYANLGIPGTGLSYRRKLKQKSAPAKGRSTTNATVANRAHPSMPALQQQVATLDLKQANERMRTIALRAQIMLALPNVEKEPEPGAGKGLVLTLSLLAIGGLLFILT</sequence>
<proteinExistence type="predicted"/>
<evidence type="ECO:0000259" key="2">
    <source>
        <dbReference type="Pfam" id="PF14020"/>
    </source>
</evidence>
<dbReference type="STRING" id="871652.SAMN04515673_101467"/>
<dbReference type="OrthoDB" id="9806903at2"/>
<reference evidence="3 4" key="1">
    <citation type="submission" date="2016-10" db="EMBL/GenBank/DDBJ databases">
        <authorList>
            <person name="de Groot N.N."/>
        </authorList>
    </citation>
    <scope>NUCLEOTIDE SEQUENCE [LARGE SCALE GENOMIC DNA]</scope>
    <source>
        <strain evidence="4">KMM 9023,NRIC 0796,JCM 17311,KCTC 23692</strain>
    </source>
</reference>
<gene>
    <name evidence="3" type="ORF">SAMN04515673_101467</name>
</gene>
<dbReference type="InterPro" id="IPR025330">
    <property type="entry name" value="DUF4236"/>
</dbReference>
<keyword evidence="4" id="KW-1185">Reference proteome</keyword>
<protein>
    <recommendedName>
        <fullName evidence="2">DUF4236 domain-containing protein</fullName>
    </recommendedName>
</protein>
<dbReference type="Proteomes" id="UP000199302">
    <property type="component" value="Unassembled WGS sequence"/>
</dbReference>
<name>A0A1I6CW88_9RHOB</name>
<organism evidence="3 4">
    <name type="scientific">Poseidonocella sedimentorum</name>
    <dbReference type="NCBI Taxonomy" id="871652"/>
    <lineage>
        <taxon>Bacteria</taxon>
        <taxon>Pseudomonadati</taxon>
        <taxon>Pseudomonadota</taxon>
        <taxon>Alphaproteobacteria</taxon>
        <taxon>Rhodobacterales</taxon>
        <taxon>Roseobacteraceae</taxon>
        <taxon>Poseidonocella</taxon>
    </lineage>
</organism>